<evidence type="ECO:0000259" key="2">
    <source>
        <dbReference type="Pfam" id="PF07687"/>
    </source>
</evidence>
<dbReference type="EMBL" id="JBEWTB010000002">
    <property type="protein sequence ID" value="MET4758571.1"/>
    <property type="molecule type" value="Genomic_DNA"/>
</dbReference>
<dbReference type="Proteomes" id="UP001549366">
    <property type="component" value="Unassembled WGS sequence"/>
</dbReference>
<organism evidence="3 4">
    <name type="scientific">Endozoicomonas lisbonensis</name>
    <dbReference type="NCBI Taxonomy" id="3120522"/>
    <lineage>
        <taxon>Bacteria</taxon>
        <taxon>Pseudomonadati</taxon>
        <taxon>Pseudomonadota</taxon>
        <taxon>Gammaproteobacteria</taxon>
        <taxon>Oceanospirillales</taxon>
        <taxon>Endozoicomonadaceae</taxon>
        <taxon>Endozoicomonas</taxon>
    </lineage>
</organism>
<evidence type="ECO:0000313" key="3">
    <source>
        <dbReference type="EMBL" id="MET4758571.1"/>
    </source>
</evidence>
<dbReference type="PANTHER" id="PTHR11014:SF63">
    <property type="entry name" value="METALLOPEPTIDASE, PUTATIVE (AFU_ORTHOLOGUE AFUA_6G09600)-RELATED"/>
    <property type="match status" value="1"/>
</dbReference>
<dbReference type="InterPro" id="IPR011650">
    <property type="entry name" value="Peptidase_M20_dimer"/>
</dbReference>
<reference evidence="3 4" key="1">
    <citation type="submission" date="2024-06" db="EMBL/GenBank/DDBJ databases">
        <title>Genomic Encyclopedia of Type Strains, Phase V (KMG-V): Genome sequencing to study the core and pangenomes of soil and plant-associated prokaryotes.</title>
        <authorList>
            <person name="Whitman W."/>
        </authorList>
    </citation>
    <scope>NUCLEOTIDE SEQUENCE [LARGE SCALE GENOMIC DNA]</scope>
    <source>
        <strain evidence="3 4">NE40</strain>
    </source>
</reference>
<dbReference type="Gene3D" id="3.30.70.360">
    <property type="match status" value="1"/>
</dbReference>
<dbReference type="CDD" id="cd03886">
    <property type="entry name" value="M20_Acy1"/>
    <property type="match status" value="1"/>
</dbReference>
<evidence type="ECO:0000256" key="1">
    <source>
        <dbReference type="ARBA" id="ARBA00022801"/>
    </source>
</evidence>
<feature type="domain" description="Peptidase M20 dimerisation" evidence="2">
    <location>
        <begin position="192"/>
        <end position="283"/>
    </location>
</feature>
<dbReference type="NCBIfam" id="TIGR01891">
    <property type="entry name" value="amidohydrolases"/>
    <property type="match status" value="1"/>
</dbReference>
<proteinExistence type="predicted"/>
<gene>
    <name evidence="3" type="ORF">V5J35_003763</name>
</gene>
<dbReference type="InterPro" id="IPR002933">
    <property type="entry name" value="Peptidase_M20"/>
</dbReference>
<dbReference type="SUPFAM" id="SSF53187">
    <property type="entry name" value="Zn-dependent exopeptidases"/>
    <property type="match status" value="1"/>
</dbReference>
<dbReference type="RefSeq" id="WP_354008643.1">
    <property type="nucleotide sequence ID" value="NZ_JBEWTA010000001.1"/>
</dbReference>
<dbReference type="PANTHER" id="PTHR11014">
    <property type="entry name" value="PEPTIDASE M20 FAMILY MEMBER"/>
    <property type="match status" value="1"/>
</dbReference>
<dbReference type="InterPro" id="IPR036264">
    <property type="entry name" value="Bact_exopeptidase_dim_dom"/>
</dbReference>
<accession>A0ABV2SLD6</accession>
<keyword evidence="4" id="KW-1185">Reference proteome</keyword>
<dbReference type="Gene3D" id="3.40.630.10">
    <property type="entry name" value="Zn peptidases"/>
    <property type="match status" value="1"/>
</dbReference>
<dbReference type="Pfam" id="PF07687">
    <property type="entry name" value="M20_dimer"/>
    <property type="match status" value="1"/>
</dbReference>
<evidence type="ECO:0000313" key="4">
    <source>
        <dbReference type="Proteomes" id="UP001549366"/>
    </source>
</evidence>
<dbReference type="SUPFAM" id="SSF55031">
    <property type="entry name" value="Bacterial exopeptidase dimerisation domain"/>
    <property type="match status" value="1"/>
</dbReference>
<name>A0ABV2SLD6_9GAMM</name>
<dbReference type="InterPro" id="IPR017439">
    <property type="entry name" value="Amidohydrolase"/>
</dbReference>
<dbReference type="PIRSF" id="PIRSF005962">
    <property type="entry name" value="Pept_M20D_amidohydro"/>
    <property type="match status" value="1"/>
</dbReference>
<comment type="caution">
    <text evidence="3">The sequence shown here is derived from an EMBL/GenBank/DDBJ whole genome shotgun (WGS) entry which is preliminary data.</text>
</comment>
<dbReference type="Pfam" id="PF01546">
    <property type="entry name" value="Peptidase_M20"/>
    <property type="match status" value="1"/>
</dbReference>
<protein>
    <submittedName>
        <fullName evidence="3">Amidohydrolase</fullName>
    </submittedName>
</protein>
<sequence>MTALTKPDIAFIDENLAIAAIQWRRDLHQIPELRFELYKTQQYLIDLLEKWGVEYATGYGETGIVATIKGRQPGKTIAFRCDMDALPMEDESGTPWASKHRGRSHSCGHDGHMAVTLAAIKHLTDNNDFSGCVKVLFQPNEETGRGAKAMMNDGLYEAHPYTELYGFHNMPRLKDGTLQVRYGATTGAGECFRLTIQGRSGHSSVPEKCINPISVACEIIREWHEITASIKEGMAIIATCTVDSGTSMNAIPEQASAAGTMRYFEGSIADTMRDQMHEIAQRVCDRFNASYELDFNVLCPATINTVEHTNCVIDCGKAIYGENHVIDNVPPSPGGEDMQFFVTPQVEGACWFMVGTRGTNTHTATYDFDDTSIQRMASMLASIALRRLV</sequence>
<keyword evidence="1" id="KW-0378">Hydrolase</keyword>